<dbReference type="AlphaFoldDB" id="A0ABD3A2Y3"/>
<evidence type="ECO:0000256" key="1">
    <source>
        <dbReference type="SAM" id="MobiDB-lite"/>
    </source>
</evidence>
<organism evidence="2 3">
    <name type="scientific">Cinchona calisaya</name>
    <dbReference type="NCBI Taxonomy" id="153742"/>
    <lineage>
        <taxon>Eukaryota</taxon>
        <taxon>Viridiplantae</taxon>
        <taxon>Streptophyta</taxon>
        <taxon>Embryophyta</taxon>
        <taxon>Tracheophyta</taxon>
        <taxon>Spermatophyta</taxon>
        <taxon>Magnoliopsida</taxon>
        <taxon>eudicotyledons</taxon>
        <taxon>Gunneridae</taxon>
        <taxon>Pentapetalae</taxon>
        <taxon>asterids</taxon>
        <taxon>lamiids</taxon>
        <taxon>Gentianales</taxon>
        <taxon>Rubiaceae</taxon>
        <taxon>Cinchonoideae</taxon>
        <taxon>Cinchoneae</taxon>
        <taxon>Cinchona</taxon>
    </lineage>
</organism>
<protein>
    <submittedName>
        <fullName evidence="2">Uncharacterized protein</fullName>
    </submittedName>
</protein>
<proteinExistence type="predicted"/>
<feature type="region of interest" description="Disordered" evidence="1">
    <location>
        <begin position="1"/>
        <end position="40"/>
    </location>
</feature>
<sequence length="143" mass="14620">MTSKDRGVEESTLKCSRNVRGDSTITGGTERNSEGEGKLREVGLGGVKKLGLGGVSRERVREVCVGGASRECVCGVSAGGASEEGIRGVSVGGASEERVYPDSGLGNVIQGIVPSIPISPRATETPIKNEATSGRVSTKDVTS</sequence>
<reference evidence="2 3" key="1">
    <citation type="submission" date="2024-11" db="EMBL/GenBank/DDBJ databases">
        <title>A near-complete genome assembly of Cinchona calisaya.</title>
        <authorList>
            <person name="Lian D.C."/>
            <person name="Zhao X.W."/>
            <person name="Wei L."/>
        </authorList>
    </citation>
    <scope>NUCLEOTIDE SEQUENCE [LARGE SCALE GENOMIC DNA]</scope>
    <source>
        <tissue evidence="2">Nenye</tissue>
    </source>
</reference>
<feature type="compositionally biased region" description="Basic and acidic residues" evidence="1">
    <location>
        <begin position="31"/>
        <end position="40"/>
    </location>
</feature>
<name>A0ABD3A2Y3_9GENT</name>
<comment type="caution">
    <text evidence="2">The sequence shown here is derived from an EMBL/GenBank/DDBJ whole genome shotgun (WGS) entry which is preliminary data.</text>
</comment>
<feature type="region of interest" description="Disordered" evidence="1">
    <location>
        <begin position="118"/>
        <end position="143"/>
    </location>
</feature>
<dbReference type="EMBL" id="JBJUIK010000006">
    <property type="protein sequence ID" value="KAL3524895.1"/>
    <property type="molecule type" value="Genomic_DNA"/>
</dbReference>
<feature type="compositionally biased region" description="Basic and acidic residues" evidence="1">
    <location>
        <begin position="1"/>
        <end position="12"/>
    </location>
</feature>
<feature type="compositionally biased region" description="Polar residues" evidence="1">
    <location>
        <begin position="130"/>
        <end position="143"/>
    </location>
</feature>
<dbReference type="Proteomes" id="UP001630127">
    <property type="component" value="Unassembled WGS sequence"/>
</dbReference>
<keyword evidence="3" id="KW-1185">Reference proteome</keyword>
<accession>A0ABD3A2Y3</accession>
<feature type="compositionally biased region" description="Polar residues" evidence="1">
    <location>
        <begin position="21"/>
        <end position="30"/>
    </location>
</feature>
<evidence type="ECO:0000313" key="3">
    <source>
        <dbReference type="Proteomes" id="UP001630127"/>
    </source>
</evidence>
<gene>
    <name evidence="2" type="ORF">ACH5RR_013267</name>
</gene>
<evidence type="ECO:0000313" key="2">
    <source>
        <dbReference type="EMBL" id="KAL3524895.1"/>
    </source>
</evidence>